<dbReference type="STRING" id="555088.DealDRAFT_0423"/>
<gene>
    <name evidence="10" type="primary">trpF</name>
    <name evidence="12" type="ORF">DealDRAFT_0423</name>
</gene>
<evidence type="ECO:0000259" key="11">
    <source>
        <dbReference type="Pfam" id="PF00697"/>
    </source>
</evidence>
<dbReference type="CDD" id="cd00405">
    <property type="entry name" value="PRAI"/>
    <property type="match status" value="1"/>
</dbReference>
<dbReference type="GO" id="GO:0004640">
    <property type="term" value="F:phosphoribosylanthranilate isomerase activity"/>
    <property type="evidence" value="ECO:0007669"/>
    <property type="project" value="UniProtKB-UniRule"/>
</dbReference>
<dbReference type="EMBL" id="ACJM01000002">
    <property type="protein sequence ID" value="EEG78493.1"/>
    <property type="molecule type" value="Genomic_DNA"/>
</dbReference>
<evidence type="ECO:0000313" key="12">
    <source>
        <dbReference type="EMBL" id="EEG78493.1"/>
    </source>
</evidence>
<dbReference type="GO" id="GO:0000162">
    <property type="term" value="P:L-tryptophan biosynthetic process"/>
    <property type="evidence" value="ECO:0007669"/>
    <property type="project" value="UniProtKB-UniRule"/>
</dbReference>
<dbReference type="UniPathway" id="UPA00035">
    <property type="reaction ID" value="UER00042"/>
</dbReference>
<evidence type="ECO:0000256" key="4">
    <source>
        <dbReference type="ARBA" id="ARBA00012572"/>
    </source>
</evidence>
<evidence type="ECO:0000256" key="10">
    <source>
        <dbReference type="HAMAP-Rule" id="MF_00135"/>
    </source>
</evidence>
<dbReference type="OrthoDB" id="9786954at2"/>
<dbReference type="AlphaFoldDB" id="C0GDL0"/>
<keyword evidence="13" id="KW-1185">Reference proteome</keyword>
<evidence type="ECO:0000256" key="8">
    <source>
        <dbReference type="ARBA" id="ARBA00023141"/>
    </source>
</evidence>
<sequence>MTRIKICGIKNVADALYCAEAGADAVGLVFAHSPRQIDVATAQKICAALPPFISRIGVFVDTDIESVERISQTCGLTALQFHGNEDEQYCQSFTLPVLKAIRVKQAEDLNGLAGHPASAVVLDTFHPTLAGGTGEPFDWNLAQTALPKPVILAGGLTPQNVQAAIGKLKPYAVDVSSGVETNGAKDRDKIKAFIDQVRRCA</sequence>
<evidence type="ECO:0000256" key="3">
    <source>
        <dbReference type="ARBA" id="ARBA00007571"/>
    </source>
</evidence>
<accession>C0GDL0</accession>
<keyword evidence="6 10" id="KW-0028">Amino-acid biosynthesis</keyword>
<comment type="similarity">
    <text evidence="3 10">Belongs to the TrpF family.</text>
</comment>
<dbReference type="RefSeq" id="WP_008514410.1">
    <property type="nucleotide sequence ID" value="NZ_ACJM01000002.1"/>
</dbReference>
<dbReference type="PANTHER" id="PTHR42894:SF1">
    <property type="entry name" value="N-(5'-PHOSPHORIBOSYL)ANTHRANILATE ISOMERASE"/>
    <property type="match status" value="1"/>
</dbReference>
<dbReference type="Gene3D" id="3.20.20.70">
    <property type="entry name" value="Aldolase class I"/>
    <property type="match status" value="1"/>
</dbReference>
<dbReference type="FunFam" id="3.20.20.70:FF:000075">
    <property type="entry name" value="Tryptophan biosynthesis protein TRP1"/>
    <property type="match status" value="1"/>
</dbReference>
<dbReference type="PANTHER" id="PTHR42894">
    <property type="entry name" value="N-(5'-PHOSPHORIBOSYL)ANTHRANILATE ISOMERASE"/>
    <property type="match status" value="1"/>
</dbReference>
<proteinExistence type="inferred from homology"/>
<evidence type="ECO:0000256" key="2">
    <source>
        <dbReference type="ARBA" id="ARBA00004664"/>
    </source>
</evidence>
<dbReference type="eggNOG" id="COG0135">
    <property type="taxonomic scope" value="Bacteria"/>
</dbReference>
<evidence type="ECO:0000256" key="7">
    <source>
        <dbReference type="ARBA" id="ARBA00022822"/>
    </source>
</evidence>
<feature type="domain" description="N-(5'phosphoribosyl) anthranilate isomerase (PRAI)" evidence="11">
    <location>
        <begin position="4"/>
        <end position="195"/>
    </location>
</feature>
<dbReference type="InterPro" id="IPR044643">
    <property type="entry name" value="TrpF_fam"/>
</dbReference>
<dbReference type="NCBIfam" id="NF002298">
    <property type="entry name" value="PRK01222.1-4"/>
    <property type="match status" value="1"/>
</dbReference>
<evidence type="ECO:0000256" key="6">
    <source>
        <dbReference type="ARBA" id="ARBA00022605"/>
    </source>
</evidence>
<organism evidence="12 13">
    <name type="scientific">Dethiobacter alkaliphilus AHT 1</name>
    <dbReference type="NCBI Taxonomy" id="555088"/>
    <lineage>
        <taxon>Bacteria</taxon>
        <taxon>Bacillati</taxon>
        <taxon>Bacillota</taxon>
        <taxon>Dethiobacteria</taxon>
        <taxon>Dethiobacterales</taxon>
        <taxon>Dethiobacteraceae</taxon>
        <taxon>Dethiobacter</taxon>
    </lineage>
</organism>
<comment type="caution">
    <text evidence="12">The sequence shown here is derived from an EMBL/GenBank/DDBJ whole genome shotgun (WGS) entry which is preliminary data.</text>
</comment>
<keyword evidence="9 10" id="KW-0413">Isomerase</keyword>
<dbReference type="InterPro" id="IPR013785">
    <property type="entry name" value="Aldolase_TIM"/>
</dbReference>
<reference evidence="12 13" key="1">
    <citation type="submission" date="2009-02" db="EMBL/GenBank/DDBJ databases">
        <title>Sequencing of the draft genome and assembly of Dethiobacter alkaliphilus AHT 1.</title>
        <authorList>
            <consortium name="US DOE Joint Genome Institute (JGI-PGF)"/>
            <person name="Lucas S."/>
            <person name="Copeland A."/>
            <person name="Lapidus A."/>
            <person name="Glavina del Rio T."/>
            <person name="Dalin E."/>
            <person name="Tice H."/>
            <person name="Bruce D."/>
            <person name="Goodwin L."/>
            <person name="Pitluck S."/>
            <person name="Larimer F."/>
            <person name="Land M.L."/>
            <person name="Hauser L."/>
            <person name="Muyzer G."/>
        </authorList>
    </citation>
    <scope>NUCLEOTIDE SEQUENCE [LARGE SCALE GENOMIC DNA]</scope>
    <source>
        <strain evidence="12 13">AHT 1</strain>
    </source>
</reference>
<evidence type="ECO:0000256" key="1">
    <source>
        <dbReference type="ARBA" id="ARBA00001164"/>
    </source>
</evidence>
<dbReference type="HAMAP" id="MF_00135">
    <property type="entry name" value="PRAI"/>
    <property type="match status" value="1"/>
</dbReference>
<comment type="pathway">
    <text evidence="2 10">Amino-acid biosynthesis; L-tryptophan biosynthesis; L-tryptophan from chorismate: step 3/5.</text>
</comment>
<dbReference type="EC" id="5.3.1.24" evidence="4 10"/>
<evidence type="ECO:0000256" key="5">
    <source>
        <dbReference type="ARBA" id="ARBA00022272"/>
    </source>
</evidence>
<dbReference type="Pfam" id="PF00697">
    <property type="entry name" value="PRAI"/>
    <property type="match status" value="1"/>
</dbReference>
<protein>
    <recommendedName>
        <fullName evidence="5 10">N-(5'-phosphoribosyl)anthranilate isomerase</fullName>
        <shortName evidence="10">PRAI</shortName>
        <ecNumber evidence="4 10">5.3.1.24</ecNumber>
    </recommendedName>
</protein>
<dbReference type="InterPro" id="IPR011060">
    <property type="entry name" value="RibuloseP-bd_barrel"/>
</dbReference>
<dbReference type="SUPFAM" id="SSF51366">
    <property type="entry name" value="Ribulose-phoshate binding barrel"/>
    <property type="match status" value="1"/>
</dbReference>
<dbReference type="InterPro" id="IPR001240">
    <property type="entry name" value="PRAI_dom"/>
</dbReference>
<keyword evidence="8 10" id="KW-0057">Aromatic amino acid biosynthesis</keyword>
<keyword evidence="7 10" id="KW-0822">Tryptophan biosynthesis</keyword>
<dbReference type="Proteomes" id="UP000006443">
    <property type="component" value="Unassembled WGS sequence"/>
</dbReference>
<name>C0GDL0_DETAL</name>
<evidence type="ECO:0000313" key="13">
    <source>
        <dbReference type="Proteomes" id="UP000006443"/>
    </source>
</evidence>
<evidence type="ECO:0000256" key="9">
    <source>
        <dbReference type="ARBA" id="ARBA00023235"/>
    </source>
</evidence>
<comment type="catalytic activity">
    <reaction evidence="1 10">
        <text>N-(5-phospho-beta-D-ribosyl)anthranilate = 1-(2-carboxyphenylamino)-1-deoxy-D-ribulose 5-phosphate</text>
        <dbReference type="Rhea" id="RHEA:21540"/>
        <dbReference type="ChEBI" id="CHEBI:18277"/>
        <dbReference type="ChEBI" id="CHEBI:58613"/>
        <dbReference type="EC" id="5.3.1.24"/>
    </reaction>
</comment>